<dbReference type="FunFam" id="3.40.50.300:FF:000223">
    <property type="entry name" value="Dynein heavy chain 3, axonemal"/>
    <property type="match status" value="1"/>
</dbReference>
<feature type="domain" description="Dynein heavy chain coiled coil stalk" evidence="16">
    <location>
        <begin position="1011"/>
        <end position="1352"/>
    </location>
</feature>
<dbReference type="Pfam" id="PF03028">
    <property type="entry name" value="Dynein_heavy"/>
    <property type="match status" value="1"/>
</dbReference>
<comment type="similarity">
    <text evidence="2">Belongs to the dynein heavy chain family.</text>
</comment>
<dbReference type="InterPro" id="IPR024743">
    <property type="entry name" value="Dynein_HC_stalk"/>
</dbReference>
<dbReference type="PANTHER" id="PTHR22878">
    <property type="entry name" value="DYNEIN HEAVY CHAIN 6, AXONEMAL-LIKE-RELATED"/>
    <property type="match status" value="1"/>
</dbReference>
<accession>A0A0R3U418</accession>
<feature type="domain" description="ATPase dynein-related AAA" evidence="15">
    <location>
        <begin position="1"/>
        <end position="142"/>
    </location>
</feature>
<keyword evidence="12" id="KW-0966">Cell projection</keyword>
<dbReference type="SUPFAM" id="SSF52540">
    <property type="entry name" value="P-loop containing nucleoside triphosphate hydrolases"/>
    <property type="match status" value="3"/>
</dbReference>
<dbReference type="Pfam" id="PF12780">
    <property type="entry name" value="AAA_8"/>
    <property type="match status" value="1"/>
</dbReference>
<reference evidence="21 22" key="1">
    <citation type="submission" date="2018-10" db="EMBL/GenBank/DDBJ databases">
        <authorList>
            <consortium name="Pathogen Informatics"/>
        </authorList>
    </citation>
    <scope>NUCLEOTIDE SEQUENCE [LARGE SCALE GENOMIC DNA]</scope>
</reference>
<dbReference type="FunFam" id="1.10.8.1220:FF:000001">
    <property type="entry name" value="Dynein axonemal heavy chain 5"/>
    <property type="match status" value="1"/>
</dbReference>
<name>A0A0R3U418_MESCO</name>
<keyword evidence="8 13" id="KW-0175">Coiled coil</keyword>
<dbReference type="InterPro" id="IPR041466">
    <property type="entry name" value="Dynein_AAA5_ext"/>
</dbReference>
<dbReference type="STRING" id="53468.A0A0R3U418"/>
<evidence type="ECO:0000313" key="21">
    <source>
        <dbReference type="EMBL" id="VDD75364.1"/>
    </source>
</evidence>
<dbReference type="GO" id="GO:0016887">
    <property type="term" value="F:ATP hydrolysis activity"/>
    <property type="evidence" value="ECO:0007669"/>
    <property type="project" value="InterPro"/>
</dbReference>
<dbReference type="EMBL" id="UXSR01000167">
    <property type="protein sequence ID" value="VDD75364.1"/>
    <property type="molecule type" value="Genomic_DNA"/>
</dbReference>
<dbReference type="InterPro" id="IPR024317">
    <property type="entry name" value="Dynein_heavy_chain_D4_dom"/>
</dbReference>
<keyword evidence="11" id="KW-0206">Cytoskeleton</keyword>
<dbReference type="GO" id="GO:0045505">
    <property type="term" value="F:dynein intermediate chain binding"/>
    <property type="evidence" value="ECO:0007669"/>
    <property type="project" value="InterPro"/>
</dbReference>
<dbReference type="OrthoDB" id="5593012at2759"/>
<gene>
    <name evidence="21" type="ORF">MCOS_LOCUS1367</name>
</gene>
<evidence type="ECO:0000256" key="2">
    <source>
        <dbReference type="ARBA" id="ARBA00008887"/>
    </source>
</evidence>
<dbReference type="PANTHER" id="PTHR22878:SF70">
    <property type="entry name" value="DYNEIN HEAVY CHAIN 2, AXONEMAL"/>
    <property type="match status" value="1"/>
</dbReference>
<evidence type="ECO:0000256" key="9">
    <source>
        <dbReference type="ARBA" id="ARBA00023069"/>
    </source>
</evidence>
<evidence type="ECO:0000256" key="1">
    <source>
        <dbReference type="ARBA" id="ARBA00004430"/>
    </source>
</evidence>
<dbReference type="GO" id="GO:0030286">
    <property type="term" value="C:dynein complex"/>
    <property type="evidence" value="ECO:0007669"/>
    <property type="project" value="UniProtKB-KW"/>
</dbReference>
<dbReference type="GO" id="GO:0007018">
    <property type="term" value="P:microtubule-based movement"/>
    <property type="evidence" value="ECO:0007669"/>
    <property type="project" value="InterPro"/>
</dbReference>
<dbReference type="FunFam" id="3.40.50.300:FF:000362">
    <property type="entry name" value="Dynein, axonemal, heavy chain 6"/>
    <property type="match status" value="1"/>
</dbReference>
<evidence type="ECO:0000259" key="17">
    <source>
        <dbReference type="Pfam" id="PF12780"/>
    </source>
</evidence>
<dbReference type="Pfam" id="PF12777">
    <property type="entry name" value="MT"/>
    <property type="match status" value="1"/>
</dbReference>
<keyword evidence="9" id="KW-0969">Cilium</keyword>
<evidence type="ECO:0000259" key="15">
    <source>
        <dbReference type="Pfam" id="PF07728"/>
    </source>
</evidence>
<evidence type="ECO:0000256" key="3">
    <source>
        <dbReference type="ARBA" id="ARBA00022490"/>
    </source>
</evidence>
<dbReference type="Gene3D" id="3.40.50.300">
    <property type="entry name" value="P-loop containing nucleotide triphosphate hydrolases"/>
    <property type="match status" value="4"/>
</dbReference>
<dbReference type="InterPro" id="IPR041589">
    <property type="entry name" value="DNAH3_AAA_lid_1"/>
</dbReference>
<sequence>MLVGMPLGGKTCMLHALAEIMTNLFEKGLTEYTKVLHRTMNPKAITMGQLFGEFDPVSHEWTDGVTANTFREFAQMEPPDRTWVIFDGPIDTLWIESMNTVLDDNKKLCLMSGEIIQMSKTMSLIFETMDLLQASPATVSRCGMIYVEPMAMGWRPLATSWLDALPEEVSSGDGRDTLQDLFDWLFDACLDFVRLHCQQLISLSPMCIVKSTLDLLTALVTDAINEENPAENRHLRMWVHASLLFSLVWGIGGCLDDASRVKFDEFLRPILGGKEPDLPPPQSIGGRCDFQTPESGLVFDYFYEVRSLASPSIGSLEILIVSSSLTLFLSRSIVKFKSRGKWRHWNDLTRGQDKFEGMEIRDIIVPTMDTARYKFLIDLCLRANQALCFIGVTGTGKSTYVREKLMRAIDHDVYKPFFINFSAQTGANQVQDIIMSRLDRRRKGVYGLPMDKIATFFIDDLNMPAQEVYGAQPPIELLRMVMDHGYVYDLKDMTKASLINLYICAAMGPPAGARSDVTPRFMRHFHAISMVPFNDVTLTRIFSALMHTYLRSQEFTSDYFGVGNTMVEATLQVYKAAMANLLPTPAKSHYVFNLRDFSRVILGICLIKKEHVSSKQTFIRLWVHEVLRVFYDRLTDDNDRKWLFEFIKNAIEVYFKDKINVVFAHLLENSRDEVNEETFRSLIFGDFVDIDALPEERCYEELTDINAMYPIVEQCLSEYNATHKTKMNLVIFRYVLEHLARICRILRVPSGNALLVGVGGSGRQSLSRLASAMAGYVTFQPEVTKDYGLSEWREDVKSCLKNAGGRGAQTVFLITDMQIKDEAFLEDVDSLLNSGEVPNLFTSEERAEITELVQAALEAENRKNPTAANAAAMQDTSPLALFAAFVNRCRANLHIIIAFSPIGDAFRNRLRQFPSLTNCCTIDWFTSWPEDALERVAQRSLETLGMEPELRDRATHIFKYFHKSIIDLSVKFFEQLGRKTYVTPTSYLEQIGSFERLITKKKDEIMTAKYLNGLDKLAFGASQVADMQVKLEELQPQLVEAGAANEKLLVVIAKESAAAEEQRERVVKEEEEVNLKADASKALSEECRADLAEAQPAMEAALAALDTLKPADITIVKSMTNPPPGVKLVMEAVCVMRDIKPERVTDPSTGKKTLDYWGPSKRLLGEMTFLQSLKDFDKDNIPLQIVTNIRNNYITNPEFDPAKVARASSAAEGLCKWILAMEQYDRTAKIVAPKKIKLAAAEKELAENMAALKETQASLKAVEDKLAKLRENLAKTQEEKKRLEDEVTLCGQKLIRANKLIGGLGGEKDRWSQAAERLQLIYDNLMGDVLVAAGVIAYLGPFTSTFRDACIEDWLTLCNSQDGITCSPNFTLTNCLGDPVKIQAWNIFGLPRDAFSIDNSVIVDNGRRWPLMIDPEGQANKWIKNMEKENAVAIVKLTDGDFMRRMENSVQFGIPVLLENVGEELDPSLESLLLKQIFKQGNVDMIKLGESVIEYSMDFRFYITTKLRNPHYLPEVAVKVSLLNFMITPEGLEDQLLGIVVAKEKPELEEARQELIVTTANNKRMLKEAEDRILATLAEAEGDILENETAIQILDSSKAISDDIMKKQAVADETQKKIDLARMDYAPIARHSAILFSSITDLPNIDPMYQYSLTWFVNLYINAIQDSNKSKILTRRIRYLQEHLDYKLYEEVCRGLFERHKLVFSLILCTRIGFNKSKIVEKRIRYLIDYFTYSLYVNVCRSVFEKHKLLFSLILCCKLMMAKNDMQLNEFLFFLTGGVGLENNIPNPAPQWLLSTSWDELCRLSQMAPFDGLKEHVIENTEEWKKFYDAKSPHLTPLPAPWDTQLDQFRTLVVLRCIRPDKVVPAVTNYVREKLGKKFVEPPPFDLAKSYEDSGCMAPLIFVLSPGADPTMALLKFAQDKGFGGARFQSISLGQGQGPIAAKMIERAQAEGSWVLLQNCHLAVSWMTNMEKICESFTVDNTAPTFRLWLTSYPSPSVGSCSSTSTWISPLETRLASDWFVHLVLKTQLQ</sequence>
<dbReference type="Gene3D" id="1.20.920.30">
    <property type="match status" value="1"/>
</dbReference>
<organism evidence="21 22">
    <name type="scientific">Mesocestoides corti</name>
    <name type="common">Flatworm</name>
    <dbReference type="NCBI Taxonomy" id="53468"/>
    <lineage>
        <taxon>Eukaryota</taxon>
        <taxon>Metazoa</taxon>
        <taxon>Spiralia</taxon>
        <taxon>Lophotrochozoa</taxon>
        <taxon>Platyhelminthes</taxon>
        <taxon>Cestoda</taxon>
        <taxon>Eucestoda</taxon>
        <taxon>Cyclophyllidea</taxon>
        <taxon>Mesocestoididae</taxon>
        <taxon>Mesocestoides</taxon>
    </lineage>
</organism>
<proteinExistence type="inferred from homology"/>
<dbReference type="FunFam" id="3.40.50.300:FF:002141">
    <property type="entry name" value="Dynein heavy chain"/>
    <property type="match status" value="1"/>
</dbReference>
<evidence type="ECO:0000256" key="11">
    <source>
        <dbReference type="ARBA" id="ARBA00023212"/>
    </source>
</evidence>
<dbReference type="Pfam" id="PF12781">
    <property type="entry name" value="AAA_9"/>
    <property type="match status" value="1"/>
</dbReference>
<keyword evidence="4" id="KW-0493">Microtubule</keyword>
<dbReference type="GO" id="GO:0005930">
    <property type="term" value="C:axoneme"/>
    <property type="evidence" value="ECO:0007669"/>
    <property type="project" value="UniProtKB-SubCell"/>
</dbReference>
<keyword evidence="6" id="KW-0067">ATP-binding</keyword>
<evidence type="ECO:0000259" key="18">
    <source>
        <dbReference type="Pfam" id="PF12781"/>
    </source>
</evidence>
<keyword evidence="22" id="KW-1185">Reference proteome</keyword>
<evidence type="ECO:0008006" key="23">
    <source>
        <dbReference type="Google" id="ProtNLM"/>
    </source>
</evidence>
<comment type="subcellular location">
    <subcellularLocation>
        <location evidence="1">Cytoplasm</location>
        <location evidence="1">Cytoskeleton</location>
        <location evidence="1">Cilium axoneme</location>
    </subcellularLocation>
</comment>
<dbReference type="Gene3D" id="1.10.472.130">
    <property type="match status" value="1"/>
</dbReference>
<dbReference type="GO" id="GO:0008569">
    <property type="term" value="F:minus-end-directed microtubule motor activity"/>
    <property type="evidence" value="ECO:0007669"/>
    <property type="project" value="InterPro"/>
</dbReference>
<protein>
    <recommendedName>
        <fullName evidence="23">AAA+ ATPase domain-containing protein</fullName>
    </recommendedName>
</protein>
<evidence type="ECO:0000256" key="13">
    <source>
        <dbReference type="SAM" id="Coils"/>
    </source>
</evidence>
<evidence type="ECO:0000256" key="7">
    <source>
        <dbReference type="ARBA" id="ARBA00023017"/>
    </source>
</evidence>
<dbReference type="InterPro" id="IPR011704">
    <property type="entry name" value="ATPase_dyneun-rel_AAA"/>
</dbReference>
<dbReference type="Pfam" id="PF17857">
    <property type="entry name" value="AAA_lid_1"/>
    <property type="match status" value="1"/>
</dbReference>
<evidence type="ECO:0000256" key="5">
    <source>
        <dbReference type="ARBA" id="ARBA00022741"/>
    </source>
</evidence>
<feature type="domain" description="Dynein heavy chain ATP-binding dynein motor region" evidence="18">
    <location>
        <begin position="1384"/>
        <end position="1604"/>
    </location>
</feature>
<dbReference type="Gene3D" id="1.20.920.20">
    <property type="match status" value="1"/>
</dbReference>
<dbReference type="GO" id="GO:0051959">
    <property type="term" value="F:dynein light intermediate chain binding"/>
    <property type="evidence" value="ECO:0007669"/>
    <property type="project" value="InterPro"/>
</dbReference>
<evidence type="ECO:0000259" key="20">
    <source>
        <dbReference type="Pfam" id="PF17857"/>
    </source>
</evidence>
<dbReference type="FunFam" id="1.20.920.30:FF:000002">
    <property type="entry name" value="Dynein axonemal heavy chain 3"/>
    <property type="match status" value="1"/>
</dbReference>
<dbReference type="Gene3D" id="1.10.8.1220">
    <property type="match status" value="2"/>
</dbReference>
<dbReference type="FunFam" id="1.20.920.20:FF:000006">
    <property type="entry name" value="Dynein, axonemal, heavy chain 6"/>
    <property type="match status" value="1"/>
</dbReference>
<keyword evidence="7" id="KW-0243">Dynein</keyword>
<feature type="coiled-coil region" evidence="13">
    <location>
        <begin position="1238"/>
        <end position="1293"/>
    </location>
</feature>
<feature type="domain" description="Dynein heavy chain AAA module D4" evidence="17">
    <location>
        <begin position="727"/>
        <end position="997"/>
    </location>
</feature>
<dbReference type="Pfam" id="PF12775">
    <property type="entry name" value="AAA_7"/>
    <property type="match status" value="1"/>
</dbReference>
<evidence type="ECO:0000259" key="19">
    <source>
        <dbReference type="Pfam" id="PF17852"/>
    </source>
</evidence>
<dbReference type="GO" id="GO:0005524">
    <property type="term" value="F:ATP binding"/>
    <property type="evidence" value="ECO:0007669"/>
    <property type="project" value="UniProtKB-KW"/>
</dbReference>
<evidence type="ECO:0000256" key="10">
    <source>
        <dbReference type="ARBA" id="ARBA00023175"/>
    </source>
</evidence>
<evidence type="ECO:0000313" key="22">
    <source>
        <dbReference type="Proteomes" id="UP000267029"/>
    </source>
</evidence>
<evidence type="ECO:0000259" key="14">
    <source>
        <dbReference type="Pfam" id="PF03028"/>
    </source>
</evidence>
<dbReference type="Gene3D" id="6.10.140.1060">
    <property type="match status" value="1"/>
</dbReference>
<evidence type="ECO:0000256" key="8">
    <source>
        <dbReference type="ARBA" id="ARBA00023054"/>
    </source>
</evidence>
<feature type="domain" description="Dynein heavy chain 3 AAA+ lid" evidence="20">
    <location>
        <begin position="567"/>
        <end position="657"/>
    </location>
</feature>
<feature type="domain" description="Dynein heavy chain AAA 5 extension" evidence="19">
    <location>
        <begin position="178"/>
        <end position="306"/>
    </location>
</feature>
<dbReference type="InterPro" id="IPR027417">
    <property type="entry name" value="P-loop_NTPase"/>
</dbReference>
<dbReference type="Pfam" id="PF17852">
    <property type="entry name" value="Dynein_AAA_lid"/>
    <property type="match status" value="1"/>
</dbReference>
<evidence type="ECO:0000259" key="16">
    <source>
        <dbReference type="Pfam" id="PF12777"/>
    </source>
</evidence>
<evidence type="ECO:0000256" key="6">
    <source>
        <dbReference type="ARBA" id="ARBA00022840"/>
    </source>
</evidence>
<dbReference type="InterPro" id="IPR026983">
    <property type="entry name" value="DHC"/>
</dbReference>
<keyword evidence="10" id="KW-0505">Motor protein</keyword>
<dbReference type="Proteomes" id="UP000267029">
    <property type="component" value="Unassembled WGS sequence"/>
</dbReference>
<evidence type="ECO:0000256" key="12">
    <source>
        <dbReference type="ARBA" id="ARBA00023273"/>
    </source>
</evidence>
<dbReference type="InterPro" id="IPR035706">
    <property type="entry name" value="AAA_9"/>
</dbReference>
<evidence type="ECO:0000256" key="4">
    <source>
        <dbReference type="ARBA" id="ARBA00022701"/>
    </source>
</evidence>
<dbReference type="InterPro" id="IPR004273">
    <property type="entry name" value="Dynein_heavy_D6_P-loop"/>
</dbReference>
<dbReference type="Pfam" id="PF07728">
    <property type="entry name" value="AAA_5"/>
    <property type="match status" value="1"/>
</dbReference>
<dbReference type="GO" id="GO:0005874">
    <property type="term" value="C:microtubule"/>
    <property type="evidence" value="ECO:0007669"/>
    <property type="project" value="UniProtKB-KW"/>
</dbReference>
<feature type="domain" description="Dynein heavy chain region D6 P-loop" evidence="14">
    <location>
        <begin position="1896"/>
        <end position="1998"/>
    </location>
</feature>
<keyword evidence="3" id="KW-0963">Cytoplasm</keyword>
<keyword evidence="5" id="KW-0547">Nucleotide-binding</keyword>